<dbReference type="RefSeq" id="WP_108178444.1">
    <property type="nucleotide sequence ID" value="NZ_JAIESU010000009.1"/>
</dbReference>
<evidence type="ECO:0000313" key="2">
    <source>
        <dbReference type="EMBL" id="PTM52790.1"/>
    </source>
</evidence>
<sequence>MPMFAVTLSSAVLSVVAVVRNQAKSLRTWNEARRGYAELCEMDDRTLSDLGLTRSDLRDASATGYFGDPTTALAARVAEREGRRRFARAVTGPSLVPDVDAALPRSVPCM</sequence>
<proteinExistence type="predicted"/>
<organism evidence="2 3">
    <name type="scientific">Phreatobacter oligotrophus</name>
    <dbReference type="NCBI Taxonomy" id="1122261"/>
    <lineage>
        <taxon>Bacteria</taxon>
        <taxon>Pseudomonadati</taxon>
        <taxon>Pseudomonadota</taxon>
        <taxon>Alphaproteobacteria</taxon>
        <taxon>Hyphomicrobiales</taxon>
        <taxon>Phreatobacteraceae</taxon>
        <taxon>Phreatobacter</taxon>
    </lineage>
</organism>
<accession>A0A2T4YZX5</accession>
<evidence type="ECO:0000313" key="3">
    <source>
        <dbReference type="Proteomes" id="UP000241808"/>
    </source>
</evidence>
<feature type="domain" description="YjiS-like" evidence="1">
    <location>
        <begin position="25"/>
        <end position="58"/>
    </location>
</feature>
<gene>
    <name evidence="2" type="ORF">C8P69_10768</name>
</gene>
<protein>
    <submittedName>
        <fullName evidence="2">Uncharacterized protein DUF1127</fullName>
    </submittedName>
</protein>
<dbReference type="InterPro" id="IPR009506">
    <property type="entry name" value="YjiS-like"/>
</dbReference>
<name>A0A2T4YZX5_9HYPH</name>
<evidence type="ECO:0000259" key="1">
    <source>
        <dbReference type="Pfam" id="PF06568"/>
    </source>
</evidence>
<comment type="caution">
    <text evidence="2">The sequence shown here is derived from an EMBL/GenBank/DDBJ whole genome shotgun (WGS) entry which is preliminary data.</text>
</comment>
<dbReference type="Pfam" id="PF06568">
    <property type="entry name" value="YjiS-like"/>
    <property type="match status" value="1"/>
</dbReference>
<keyword evidence="3" id="KW-1185">Reference proteome</keyword>
<dbReference type="Proteomes" id="UP000241808">
    <property type="component" value="Unassembled WGS sequence"/>
</dbReference>
<dbReference type="EMBL" id="PZZL01000007">
    <property type="protein sequence ID" value="PTM52790.1"/>
    <property type="molecule type" value="Genomic_DNA"/>
</dbReference>
<reference evidence="2 3" key="1">
    <citation type="submission" date="2018-04" db="EMBL/GenBank/DDBJ databases">
        <title>Genomic Encyclopedia of Archaeal and Bacterial Type Strains, Phase II (KMG-II): from individual species to whole genera.</title>
        <authorList>
            <person name="Goeker M."/>
        </authorList>
    </citation>
    <scope>NUCLEOTIDE SEQUENCE [LARGE SCALE GENOMIC DNA]</scope>
    <source>
        <strain evidence="2 3">DSM 25521</strain>
    </source>
</reference>
<dbReference type="AlphaFoldDB" id="A0A2T4YZX5"/>
<dbReference type="OrthoDB" id="7861975at2"/>